<evidence type="ECO:0000256" key="2">
    <source>
        <dbReference type="ARBA" id="ARBA00023033"/>
    </source>
</evidence>
<evidence type="ECO:0000259" key="4">
    <source>
        <dbReference type="Pfam" id="PF01494"/>
    </source>
</evidence>
<dbReference type="Proteomes" id="UP000664859">
    <property type="component" value="Unassembled WGS sequence"/>
</dbReference>
<evidence type="ECO:0000256" key="3">
    <source>
        <dbReference type="SAM" id="Phobius"/>
    </source>
</evidence>
<keyword evidence="3" id="KW-0812">Transmembrane</keyword>
<reference evidence="5" key="1">
    <citation type="submission" date="2021-02" db="EMBL/GenBank/DDBJ databases">
        <title>First Annotated Genome of the Yellow-green Alga Tribonema minus.</title>
        <authorList>
            <person name="Mahan K.M."/>
        </authorList>
    </citation>
    <scope>NUCLEOTIDE SEQUENCE</scope>
    <source>
        <strain evidence="5">UTEX B ZZ1240</strain>
    </source>
</reference>
<protein>
    <recommendedName>
        <fullName evidence="4">FAD-binding domain-containing protein</fullName>
    </recommendedName>
</protein>
<dbReference type="InterPro" id="IPR050493">
    <property type="entry name" value="FAD-dep_Monooxygenase_BioMet"/>
</dbReference>
<dbReference type="OrthoDB" id="417877at2759"/>
<feature type="domain" description="FAD-binding" evidence="4">
    <location>
        <begin position="132"/>
        <end position="306"/>
    </location>
</feature>
<dbReference type="PANTHER" id="PTHR13789">
    <property type="entry name" value="MONOOXYGENASE"/>
    <property type="match status" value="1"/>
</dbReference>
<keyword evidence="6" id="KW-1185">Reference proteome</keyword>
<evidence type="ECO:0000256" key="1">
    <source>
        <dbReference type="ARBA" id="ARBA00023002"/>
    </source>
</evidence>
<proteinExistence type="predicted"/>
<name>A0A836CFQ4_9STRA</name>
<dbReference type="InterPro" id="IPR036188">
    <property type="entry name" value="FAD/NAD-bd_sf"/>
</dbReference>
<keyword evidence="1" id="KW-0560">Oxidoreductase</keyword>
<gene>
    <name evidence="5" type="ORF">JKP88DRAFT_263286</name>
</gene>
<evidence type="ECO:0000313" key="5">
    <source>
        <dbReference type="EMBL" id="KAG5182186.1"/>
    </source>
</evidence>
<sequence>MATTAGRVLQQGLAGTSVFTAIVVGGGVAGLSAAIGLSKRHSVKLLTGRADSAAATYGRSLEATGLDPYIGLWTGGLECAEALCPGLLNELEKHGRGCLVHLVLVEYTYGLFAYKTVFAQCSGVTVHTTCGREVAGDLLVGADGRCSAVRTQMLSTGAGHDNTYPLQYRGYLVYRGVCPSASPTQELHASFQSWGGQCRFAAVPVKEGQSWFATVQGPPIAKDEALDDFEAAATGLMPAVMMLNATILNASIFQCSCSYCRHRSSFPDTSLGRVILIGDAAYCLDPVLAQGAGVALEDALELSTIMDTLDDDASDEVPGALAFMAKRRRHRAHTLARLSNVSQWLAHLDPQGVRAGLRDMVMKGLPSAVTGRVFDAALKLSANRGCVEKAGPLGK</sequence>
<dbReference type="PANTHER" id="PTHR13789:SF309">
    <property type="entry name" value="PUTATIVE (AFU_ORTHOLOGUE AFUA_6G14510)-RELATED"/>
    <property type="match status" value="1"/>
</dbReference>
<evidence type="ECO:0000313" key="6">
    <source>
        <dbReference type="Proteomes" id="UP000664859"/>
    </source>
</evidence>
<feature type="transmembrane region" description="Helical" evidence="3">
    <location>
        <begin position="12"/>
        <end position="37"/>
    </location>
</feature>
<dbReference type="SUPFAM" id="SSF51905">
    <property type="entry name" value="FAD/NAD(P)-binding domain"/>
    <property type="match status" value="1"/>
</dbReference>
<dbReference type="InterPro" id="IPR002938">
    <property type="entry name" value="FAD-bd"/>
</dbReference>
<dbReference type="Pfam" id="PF01494">
    <property type="entry name" value="FAD_binding_3"/>
    <property type="match status" value="1"/>
</dbReference>
<keyword evidence="2" id="KW-0503">Monooxygenase</keyword>
<accession>A0A836CFQ4</accession>
<dbReference type="GO" id="GO:0071949">
    <property type="term" value="F:FAD binding"/>
    <property type="evidence" value="ECO:0007669"/>
    <property type="project" value="InterPro"/>
</dbReference>
<dbReference type="Gene3D" id="3.50.50.60">
    <property type="entry name" value="FAD/NAD(P)-binding domain"/>
    <property type="match status" value="1"/>
</dbReference>
<keyword evidence="3" id="KW-1133">Transmembrane helix</keyword>
<keyword evidence="3" id="KW-0472">Membrane</keyword>
<organism evidence="5 6">
    <name type="scientific">Tribonema minus</name>
    <dbReference type="NCBI Taxonomy" id="303371"/>
    <lineage>
        <taxon>Eukaryota</taxon>
        <taxon>Sar</taxon>
        <taxon>Stramenopiles</taxon>
        <taxon>Ochrophyta</taxon>
        <taxon>PX clade</taxon>
        <taxon>Xanthophyceae</taxon>
        <taxon>Tribonematales</taxon>
        <taxon>Tribonemataceae</taxon>
        <taxon>Tribonema</taxon>
    </lineage>
</organism>
<dbReference type="PRINTS" id="PR00420">
    <property type="entry name" value="RNGMNOXGNASE"/>
</dbReference>
<comment type="caution">
    <text evidence="5">The sequence shown here is derived from an EMBL/GenBank/DDBJ whole genome shotgun (WGS) entry which is preliminary data.</text>
</comment>
<dbReference type="GO" id="GO:0004497">
    <property type="term" value="F:monooxygenase activity"/>
    <property type="evidence" value="ECO:0007669"/>
    <property type="project" value="UniProtKB-KW"/>
</dbReference>
<dbReference type="EMBL" id="JAFCMP010000257">
    <property type="protein sequence ID" value="KAG5182186.1"/>
    <property type="molecule type" value="Genomic_DNA"/>
</dbReference>
<dbReference type="AlphaFoldDB" id="A0A836CFQ4"/>